<dbReference type="GO" id="GO:0052381">
    <property type="term" value="F:tRNA dimethylallyltransferase activity"/>
    <property type="evidence" value="ECO:0007669"/>
    <property type="project" value="UniProtKB-UniRule"/>
</dbReference>
<evidence type="ECO:0000256" key="4">
    <source>
        <dbReference type="ARBA" id="ARBA00022679"/>
    </source>
</evidence>
<dbReference type="EC" id="2.5.1.75" evidence="10"/>
<feature type="site" description="Interaction with substrate tRNA" evidence="10">
    <location>
        <position position="114"/>
    </location>
</feature>
<evidence type="ECO:0000256" key="5">
    <source>
        <dbReference type="ARBA" id="ARBA00022694"/>
    </source>
</evidence>
<evidence type="ECO:0000256" key="8">
    <source>
        <dbReference type="ARBA" id="ARBA00022842"/>
    </source>
</evidence>
<dbReference type="HOGENOM" id="CLU_032616_0_1_5"/>
<evidence type="ECO:0000256" key="11">
    <source>
        <dbReference type="RuleBase" id="RU003783"/>
    </source>
</evidence>
<dbReference type="Gene3D" id="3.40.50.300">
    <property type="entry name" value="P-loop containing nucleotide triphosphate hydrolases"/>
    <property type="match status" value="1"/>
</dbReference>
<evidence type="ECO:0000256" key="7">
    <source>
        <dbReference type="ARBA" id="ARBA00022840"/>
    </source>
</evidence>
<evidence type="ECO:0000256" key="13">
    <source>
        <dbReference type="RuleBase" id="RU003785"/>
    </source>
</evidence>
<dbReference type="PANTHER" id="PTHR11088:SF60">
    <property type="entry name" value="TRNA DIMETHYLALLYLTRANSFERASE"/>
    <property type="match status" value="1"/>
</dbReference>
<dbReference type="KEGG" id="pgv:SL003B_1385"/>
<accession>F2J2B8</accession>
<dbReference type="SUPFAM" id="SSF52540">
    <property type="entry name" value="P-loop containing nucleoside triphosphate hydrolases"/>
    <property type="match status" value="2"/>
</dbReference>
<feature type="binding site" evidence="10">
    <location>
        <begin position="23"/>
        <end position="30"/>
    </location>
    <ligand>
        <name>ATP</name>
        <dbReference type="ChEBI" id="CHEBI:30616"/>
    </ligand>
</feature>
<gene>
    <name evidence="10 14" type="primary">miaA</name>
    <name evidence="14" type="ordered locus">SL003B_1385</name>
</gene>
<dbReference type="GO" id="GO:0005524">
    <property type="term" value="F:ATP binding"/>
    <property type="evidence" value="ECO:0007669"/>
    <property type="project" value="UniProtKB-UniRule"/>
</dbReference>
<dbReference type="EMBL" id="CP002568">
    <property type="protein sequence ID" value="ADZ69814.1"/>
    <property type="molecule type" value="Genomic_DNA"/>
</dbReference>
<keyword evidence="8 10" id="KW-0460">Magnesium</keyword>
<evidence type="ECO:0000256" key="10">
    <source>
        <dbReference type="HAMAP-Rule" id="MF_00185"/>
    </source>
</evidence>
<organism evidence="14 15">
    <name type="scientific">Polymorphum gilvum (strain LMG 25793 / CGMCC 1.9160 / SL003B-26A1)</name>
    <dbReference type="NCBI Taxonomy" id="991905"/>
    <lineage>
        <taxon>Bacteria</taxon>
        <taxon>Pseudomonadati</taxon>
        <taxon>Pseudomonadota</taxon>
        <taxon>Alphaproteobacteria</taxon>
        <taxon>Rhodobacterales</taxon>
        <taxon>Paracoccaceae</taxon>
        <taxon>Polymorphum</taxon>
    </lineage>
</organism>
<evidence type="ECO:0000256" key="3">
    <source>
        <dbReference type="ARBA" id="ARBA00005842"/>
    </source>
</evidence>
<dbReference type="Pfam" id="PF01715">
    <property type="entry name" value="IPPT"/>
    <property type="match status" value="1"/>
</dbReference>
<dbReference type="InterPro" id="IPR027417">
    <property type="entry name" value="P-loop_NTPase"/>
</dbReference>
<protein>
    <recommendedName>
        <fullName evidence="10">tRNA dimethylallyltransferase</fullName>
        <ecNumber evidence="10">2.5.1.75</ecNumber>
    </recommendedName>
    <alternativeName>
        <fullName evidence="10">Dimethylallyl diphosphate:tRNA dimethylallyltransferase</fullName>
        <shortName evidence="10">DMAPP:tRNA dimethylallyltransferase</shortName>
        <shortName evidence="10">DMATase</shortName>
    </alternativeName>
    <alternativeName>
        <fullName evidence="10">Isopentenyl-diphosphate:tRNA isopentenyltransferase</fullName>
        <shortName evidence="10">IPP transferase</shortName>
        <shortName evidence="10">IPPT</shortName>
        <shortName evidence="10">IPTase</shortName>
    </alternativeName>
</protein>
<dbReference type="NCBIfam" id="TIGR00174">
    <property type="entry name" value="miaA"/>
    <property type="match status" value="1"/>
</dbReference>
<proteinExistence type="inferred from homology"/>
<comment type="cofactor">
    <cofactor evidence="1 10">
        <name>Mg(2+)</name>
        <dbReference type="ChEBI" id="CHEBI:18420"/>
    </cofactor>
</comment>
<evidence type="ECO:0000313" key="15">
    <source>
        <dbReference type="Proteomes" id="UP000008130"/>
    </source>
</evidence>
<dbReference type="eggNOG" id="COG0324">
    <property type="taxonomic scope" value="Bacteria"/>
</dbReference>
<dbReference type="HAMAP" id="MF_00185">
    <property type="entry name" value="IPP_trans"/>
    <property type="match status" value="1"/>
</dbReference>
<dbReference type="STRING" id="991905.SL003B_1385"/>
<dbReference type="OrthoDB" id="9776390at2"/>
<evidence type="ECO:0000313" key="14">
    <source>
        <dbReference type="EMBL" id="ADZ69814.1"/>
    </source>
</evidence>
<comment type="function">
    <text evidence="2 10 12">Catalyzes the transfer of a dimethylallyl group onto the adenine at position 37 in tRNAs that read codons beginning with uridine, leading to the formation of N6-(dimethylallyl)adenosine (i(6)A).</text>
</comment>
<comment type="similarity">
    <text evidence="3 10 13">Belongs to the IPP transferase family.</text>
</comment>
<keyword evidence="5 10" id="KW-0819">tRNA processing</keyword>
<reference evidence="14 15" key="1">
    <citation type="journal article" date="2011" name="J. Bacteriol.">
        <title>Complete genome sequence of Polymorphum gilvum SL003B-26A1T, a crude oil-degrading bacterium from oil-polluted saline soil.</title>
        <authorList>
            <person name="Li S.G."/>
            <person name="Tang Y.Q."/>
            <person name="Nie Y."/>
            <person name="Cai M."/>
            <person name="Wu X.L."/>
        </authorList>
    </citation>
    <scope>NUCLEOTIDE SEQUENCE [LARGE SCALE GENOMIC DNA]</scope>
    <source>
        <strain evidence="15">LMG 25793 / CGMCC 1.9160 / SL003B-26A1</strain>
    </source>
</reference>
<dbReference type="InterPro" id="IPR018022">
    <property type="entry name" value="IPT"/>
</dbReference>
<keyword evidence="6 10" id="KW-0547">Nucleotide-binding</keyword>
<keyword evidence="4 10" id="KW-0808">Transferase</keyword>
<evidence type="ECO:0000256" key="9">
    <source>
        <dbReference type="ARBA" id="ARBA00049563"/>
    </source>
</evidence>
<evidence type="ECO:0000256" key="1">
    <source>
        <dbReference type="ARBA" id="ARBA00001946"/>
    </source>
</evidence>
<evidence type="ECO:0000256" key="12">
    <source>
        <dbReference type="RuleBase" id="RU003784"/>
    </source>
</evidence>
<feature type="binding site" evidence="10">
    <location>
        <begin position="25"/>
        <end position="30"/>
    </location>
    <ligand>
        <name>substrate</name>
    </ligand>
</feature>
<keyword evidence="7 10" id="KW-0067">ATP-binding</keyword>
<sequence>MDVSLPEGGRTPRGAPGALLIAGPTASGKSALALDLACRLGGVVINADSMQIYRELSIVTARPGAEEEASAEHRLYGVRPAAEPFSTGEWLDLVRPAIEAARQAGRVPILVGGTGLYFKALIEGLAELPAIPEAIRARWRHVAETEGTEAIRAALRTRDPQAAERLADLQRLTRALEVVEATGRTLADWQAASQGAATLAEAETTRLVLAPPRAWLHERIARRAEAMLEGGAIDEVAALLKRGLSPRLPAMRAIGVKEIAAHLAAEIDLEEAARRLTVATRQYAKRQETWFRNQMGDWARLDPAAETTAAMAERIADAVSG</sequence>
<dbReference type="InterPro" id="IPR039657">
    <property type="entry name" value="Dimethylallyltransferase"/>
</dbReference>
<feature type="region of interest" description="Interaction with substrate tRNA" evidence="10">
    <location>
        <begin position="170"/>
        <end position="174"/>
    </location>
</feature>
<dbReference type="Proteomes" id="UP000008130">
    <property type="component" value="Chromosome"/>
</dbReference>
<keyword evidence="15" id="KW-1185">Reference proteome</keyword>
<comment type="catalytic activity">
    <reaction evidence="9 10 11">
        <text>adenosine(37) in tRNA + dimethylallyl diphosphate = N(6)-dimethylallyladenosine(37) in tRNA + diphosphate</text>
        <dbReference type="Rhea" id="RHEA:26482"/>
        <dbReference type="Rhea" id="RHEA-COMP:10162"/>
        <dbReference type="Rhea" id="RHEA-COMP:10375"/>
        <dbReference type="ChEBI" id="CHEBI:33019"/>
        <dbReference type="ChEBI" id="CHEBI:57623"/>
        <dbReference type="ChEBI" id="CHEBI:74411"/>
        <dbReference type="ChEBI" id="CHEBI:74415"/>
        <dbReference type="EC" id="2.5.1.75"/>
    </reaction>
</comment>
<comment type="caution">
    <text evidence="10">Lacks conserved residue(s) required for the propagation of feature annotation.</text>
</comment>
<dbReference type="GO" id="GO:0006400">
    <property type="term" value="P:tRNA modification"/>
    <property type="evidence" value="ECO:0007669"/>
    <property type="project" value="TreeGrafter"/>
</dbReference>
<dbReference type="AlphaFoldDB" id="F2J2B8"/>
<feature type="site" description="Interaction with substrate tRNA" evidence="10">
    <location>
        <position position="136"/>
    </location>
</feature>
<dbReference type="PANTHER" id="PTHR11088">
    <property type="entry name" value="TRNA DIMETHYLALLYLTRANSFERASE"/>
    <property type="match status" value="1"/>
</dbReference>
<feature type="region of interest" description="Interaction with substrate tRNA" evidence="10">
    <location>
        <begin position="48"/>
        <end position="51"/>
    </location>
</feature>
<evidence type="ECO:0000256" key="6">
    <source>
        <dbReference type="ARBA" id="ARBA00022741"/>
    </source>
</evidence>
<comment type="subunit">
    <text evidence="10">Monomer.</text>
</comment>
<evidence type="ECO:0000256" key="2">
    <source>
        <dbReference type="ARBA" id="ARBA00003213"/>
    </source>
</evidence>
<name>F2J2B8_POLGS</name>
<dbReference type="Gene3D" id="1.10.20.140">
    <property type="match status" value="1"/>
</dbReference>
<dbReference type="PATRIC" id="fig|991905.3.peg.1426"/>